<sequence length="250" mass="28110">MPPRYAPLSSLSDQRSWFPLNLGRSFGPDIKQNLHFYAFDPRGIPGWSGRILLRSDIDAALIFTGAKCEHHTLSSYNRIRWRLGLPEGPKELLQGKTLPLESNGDLSGAISFSKGCYVGQELTARTRFTGVVRRRYLPVQLSLVDRNDQPLVKFEDPVDLSHSAIVSYSSEMGEDNIKSTRPVGWLRAVECARSESSVTLEGLALLRLSEAAAHQSELRVLLGSCWYRVRPLVPTWWPKEIAPELPRNLI</sequence>
<dbReference type="GO" id="GO:0005759">
    <property type="term" value="C:mitochondrial matrix"/>
    <property type="evidence" value="ECO:0007669"/>
    <property type="project" value="TreeGrafter"/>
</dbReference>
<dbReference type="SUPFAM" id="SSF103025">
    <property type="entry name" value="Folate-binding domain"/>
    <property type="match status" value="1"/>
</dbReference>
<dbReference type="Pfam" id="PF25455">
    <property type="entry name" value="Beta-barrel_CAF17_C"/>
    <property type="match status" value="1"/>
</dbReference>
<dbReference type="Proteomes" id="UP000728185">
    <property type="component" value="Unassembled WGS sequence"/>
</dbReference>
<keyword evidence="3" id="KW-0496">Mitochondrion</keyword>
<reference evidence="5" key="1">
    <citation type="submission" date="2019-05" db="EMBL/GenBank/DDBJ databases">
        <title>Annotation for the trematode Fasciolopsis buski.</title>
        <authorList>
            <person name="Choi Y.-J."/>
        </authorList>
    </citation>
    <scope>NUCLEOTIDE SEQUENCE</scope>
    <source>
        <strain evidence="5">HT</strain>
        <tissue evidence="5">Whole worm</tissue>
    </source>
</reference>
<dbReference type="Gene3D" id="3.30.1360.120">
    <property type="entry name" value="Probable tRNA modification gtpase trme, domain 1"/>
    <property type="match status" value="1"/>
</dbReference>
<evidence type="ECO:0000256" key="3">
    <source>
        <dbReference type="ARBA" id="ARBA00023128"/>
    </source>
</evidence>
<dbReference type="GO" id="GO:0016226">
    <property type="term" value="P:iron-sulfur cluster assembly"/>
    <property type="evidence" value="ECO:0007669"/>
    <property type="project" value="TreeGrafter"/>
</dbReference>
<dbReference type="EMBL" id="LUCM01003452">
    <property type="protein sequence ID" value="KAA0195785.1"/>
    <property type="molecule type" value="Genomic_DNA"/>
</dbReference>
<dbReference type="AlphaFoldDB" id="A0A8E0VLA9"/>
<evidence type="ECO:0000256" key="1">
    <source>
        <dbReference type="ARBA" id="ARBA00004173"/>
    </source>
</evidence>
<protein>
    <submittedName>
        <fullName evidence="5">Aminomethyltransferase</fullName>
    </submittedName>
</protein>
<dbReference type="InterPro" id="IPR027266">
    <property type="entry name" value="TrmE/GcvT-like"/>
</dbReference>
<evidence type="ECO:0000256" key="2">
    <source>
        <dbReference type="ARBA" id="ARBA00022946"/>
    </source>
</evidence>
<dbReference type="OrthoDB" id="6266309at2759"/>
<comment type="caution">
    <text evidence="5">The sequence shown here is derived from an EMBL/GenBank/DDBJ whole genome shotgun (WGS) entry which is preliminary data.</text>
</comment>
<dbReference type="InterPro" id="IPR017703">
    <property type="entry name" value="YgfZ/GCV_T_CS"/>
</dbReference>
<evidence type="ECO:0000313" key="5">
    <source>
        <dbReference type="EMBL" id="KAA0195785.1"/>
    </source>
</evidence>
<dbReference type="PANTHER" id="PTHR22602:SF0">
    <property type="entry name" value="TRANSFERASE CAF17, MITOCHONDRIAL-RELATED"/>
    <property type="match status" value="1"/>
</dbReference>
<dbReference type="PANTHER" id="PTHR22602">
    <property type="entry name" value="TRANSFERASE CAF17, MITOCHONDRIAL-RELATED"/>
    <property type="match status" value="1"/>
</dbReference>
<gene>
    <name evidence="5" type="ORF">FBUS_11430</name>
</gene>
<evidence type="ECO:0000259" key="4">
    <source>
        <dbReference type="Pfam" id="PF25455"/>
    </source>
</evidence>
<keyword evidence="2" id="KW-0809">Transit peptide</keyword>
<proteinExistence type="predicted"/>
<accession>A0A8E0VLA9</accession>
<feature type="domain" description="CAF17 C-terminal" evidence="4">
    <location>
        <begin position="133"/>
        <end position="239"/>
    </location>
</feature>
<name>A0A8E0VLA9_9TREM</name>
<dbReference type="InterPro" id="IPR045179">
    <property type="entry name" value="YgfZ/GcvT"/>
</dbReference>
<keyword evidence="6" id="KW-1185">Reference proteome</keyword>
<organism evidence="5 6">
    <name type="scientific">Fasciolopsis buskii</name>
    <dbReference type="NCBI Taxonomy" id="27845"/>
    <lineage>
        <taxon>Eukaryota</taxon>
        <taxon>Metazoa</taxon>
        <taxon>Spiralia</taxon>
        <taxon>Lophotrochozoa</taxon>
        <taxon>Platyhelminthes</taxon>
        <taxon>Trematoda</taxon>
        <taxon>Digenea</taxon>
        <taxon>Plagiorchiida</taxon>
        <taxon>Echinostomata</taxon>
        <taxon>Echinostomatoidea</taxon>
        <taxon>Fasciolidae</taxon>
        <taxon>Fasciolopsis</taxon>
    </lineage>
</organism>
<evidence type="ECO:0000313" key="6">
    <source>
        <dbReference type="Proteomes" id="UP000728185"/>
    </source>
</evidence>
<dbReference type="NCBIfam" id="TIGR03317">
    <property type="entry name" value="ygfZ_signature"/>
    <property type="match status" value="1"/>
</dbReference>
<comment type="subcellular location">
    <subcellularLocation>
        <location evidence="1">Mitochondrion</location>
    </subcellularLocation>
</comment>
<dbReference type="InterPro" id="IPR057460">
    <property type="entry name" value="CAF17_C"/>
</dbReference>